<dbReference type="AlphaFoldDB" id="A0A0H5QAR6"/>
<proteinExistence type="predicted"/>
<protein>
    <submittedName>
        <fullName evidence="1">Uncharacterized protein</fullName>
    </submittedName>
</protein>
<evidence type="ECO:0000313" key="2">
    <source>
        <dbReference type="Proteomes" id="UP000182715"/>
    </source>
</evidence>
<dbReference type="EMBL" id="CVTF01000054">
    <property type="protein sequence ID" value="CRY99152.1"/>
    <property type="molecule type" value="Genomic_DNA"/>
</dbReference>
<dbReference type="Proteomes" id="UP000182715">
    <property type="component" value="Unassembled WGS sequence"/>
</dbReference>
<sequence>MPSEIRFRRHFVGKKTVKRAFSFLFQDTGNDVSTHRTTHKALPYVLP</sequence>
<evidence type="ECO:0000313" key="1">
    <source>
        <dbReference type="EMBL" id="CRY99152.1"/>
    </source>
</evidence>
<accession>A0A0H5QAR6</accession>
<organism evidence="1 2">
    <name type="scientific">Neisseria meningitidis serogroup B</name>
    <dbReference type="NCBI Taxonomy" id="491"/>
    <lineage>
        <taxon>Bacteria</taxon>
        <taxon>Pseudomonadati</taxon>
        <taxon>Pseudomonadota</taxon>
        <taxon>Betaproteobacteria</taxon>
        <taxon>Neisseriales</taxon>
        <taxon>Neisseriaceae</taxon>
        <taxon>Neisseria</taxon>
    </lineage>
</organism>
<reference evidence="1 2" key="1">
    <citation type="submission" date="2014-11" db="EMBL/GenBank/DDBJ databases">
        <authorList>
            <person name="Diene M.Seydina."/>
        </authorList>
    </citation>
    <scope>NUCLEOTIDE SEQUENCE [LARGE SCALE GENOMIC DNA]</scope>
    <source>
        <strain evidence="1 2">Neisseria meningitidis CHUV</strain>
    </source>
</reference>
<name>A0A0H5QAR6_NEIMI</name>